<feature type="transmembrane region" description="Helical" evidence="1">
    <location>
        <begin position="44"/>
        <end position="69"/>
    </location>
</feature>
<dbReference type="GeneID" id="59149766"/>
<evidence type="ECO:0000313" key="3">
    <source>
        <dbReference type="Proteomes" id="UP000594121"/>
    </source>
</evidence>
<feature type="transmembrane region" description="Helical" evidence="1">
    <location>
        <begin position="12"/>
        <end position="32"/>
    </location>
</feature>
<keyword evidence="1" id="KW-0472">Membrane</keyword>
<organism evidence="2 3">
    <name type="scientific">Infirmifilum lucidum</name>
    <dbReference type="NCBI Taxonomy" id="2776706"/>
    <lineage>
        <taxon>Archaea</taxon>
        <taxon>Thermoproteota</taxon>
        <taxon>Thermoprotei</taxon>
        <taxon>Thermofilales</taxon>
        <taxon>Thermofilaceae</taxon>
        <taxon>Infirmifilum</taxon>
    </lineage>
</organism>
<dbReference type="Proteomes" id="UP000594121">
    <property type="component" value="Chromosome"/>
</dbReference>
<keyword evidence="1" id="KW-0812">Transmembrane</keyword>
<accession>A0A7L9FFW2</accession>
<protein>
    <submittedName>
        <fullName evidence="2">DUF981 family protein</fullName>
    </submittedName>
</protein>
<keyword evidence="1" id="KW-1133">Transmembrane helix</keyword>
<dbReference type="InterPro" id="IPR009324">
    <property type="entry name" value="DUF981"/>
</dbReference>
<reference evidence="2 3" key="1">
    <citation type="submission" date="2020-10" db="EMBL/GenBank/DDBJ databases">
        <title>Thermofilum lucidum 3507LT sp. nov. a novel member of Thermofilaceae family isolated from Chile hot spring, and proposal of description order Thermofilales.</title>
        <authorList>
            <person name="Zayulina K.S."/>
            <person name="Elcheninov A.G."/>
            <person name="Toshchakov S.V."/>
            <person name="Kublanov I.V."/>
        </authorList>
    </citation>
    <scope>NUCLEOTIDE SEQUENCE [LARGE SCALE GENOMIC DNA]</scope>
    <source>
        <strain evidence="2 3">3507LT</strain>
    </source>
</reference>
<dbReference type="RefSeq" id="WP_192818601.1">
    <property type="nucleotide sequence ID" value="NZ_CP062310.1"/>
</dbReference>
<feature type="transmembrane region" description="Helical" evidence="1">
    <location>
        <begin position="133"/>
        <end position="152"/>
    </location>
</feature>
<gene>
    <name evidence="2" type="ORF">IG193_07680</name>
</gene>
<sequence length="202" mass="22595">MPLLITDPLDTWLMLLGATLLAAATFVYFNFIRPFKELENLNRGYGVFFLVVGVYALATGVWGTITWPMPGPYNIVIMDEWPIFGIACLVLGLALLLRLDFAFTSIPFAFIGILPVVHGAAIIAFRLTKQPEVAGLMYILTGLSVLLSPLLFYKKRREVAWLALVFLVVAGLIALYIGYSAAFEHIPRWAKWRPWYGAVEIP</sequence>
<dbReference type="EMBL" id="CP062310">
    <property type="protein sequence ID" value="QOJ78629.1"/>
    <property type="molecule type" value="Genomic_DNA"/>
</dbReference>
<dbReference type="KEGG" id="thel:IG193_07680"/>
<feature type="transmembrane region" description="Helical" evidence="1">
    <location>
        <begin position="106"/>
        <end position="127"/>
    </location>
</feature>
<proteinExistence type="predicted"/>
<feature type="transmembrane region" description="Helical" evidence="1">
    <location>
        <begin position="81"/>
        <end position="99"/>
    </location>
</feature>
<feature type="transmembrane region" description="Helical" evidence="1">
    <location>
        <begin position="159"/>
        <end position="179"/>
    </location>
</feature>
<evidence type="ECO:0000313" key="2">
    <source>
        <dbReference type="EMBL" id="QOJ78629.1"/>
    </source>
</evidence>
<name>A0A7L9FFW2_9CREN</name>
<dbReference type="Pfam" id="PF06168">
    <property type="entry name" value="DUF981"/>
    <property type="match status" value="1"/>
</dbReference>
<keyword evidence="3" id="KW-1185">Reference proteome</keyword>
<dbReference type="InParanoid" id="A0A7L9FFW2"/>
<dbReference type="AlphaFoldDB" id="A0A7L9FFW2"/>
<evidence type="ECO:0000256" key="1">
    <source>
        <dbReference type="SAM" id="Phobius"/>
    </source>
</evidence>